<dbReference type="EMBL" id="VFJC01000027">
    <property type="protein sequence ID" value="KAB5523345.1"/>
    <property type="molecule type" value="Genomic_DNA"/>
</dbReference>
<dbReference type="AlphaFoldDB" id="A0A5N5K1N2"/>
<reference evidence="1 2" key="1">
    <citation type="submission" date="2019-06" db="EMBL/GenBank/DDBJ databases">
        <title>A chromosome-scale genome assembly of the striped catfish, Pangasianodon hypophthalmus.</title>
        <authorList>
            <person name="Wen M."/>
            <person name="Zahm M."/>
            <person name="Roques C."/>
            <person name="Cabau C."/>
            <person name="Klopp C."/>
            <person name="Donnadieu C."/>
            <person name="Jouanno E."/>
            <person name="Avarre J.-C."/>
            <person name="Campet M."/>
            <person name="Ha T.T.T."/>
            <person name="Dugue R."/>
            <person name="Lampietro C."/>
            <person name="Louis A."/>
            <person name="Herpin A."/>
            <person name="Echchiki A."/>
            <person name="Berthelot C."/>
            <person name="Parey E."/>
            <person name="Roest-Crollius H."/>
            <person name="Braasch I."/>
            <person name="Postlethwait J."/>
            <person name="Bobe J."/>
            <person name="Montfort J."/>
            <person name="Bouchez O."/>
            <person name="Begum T."/>
            <person name="Schartl M."/>
            <person name="Guiguen Y."/>
        </authorList>
    </citation>
    <scope>NUCLEOTIDE SEQUENCE [LARGE SCALE GENOMIC DNA]</scope>
    <source>
        <strain evidence="1 2">Indonesia</strain>
        <tissue evidence="1">Blood</tissue>
    </source>
</reference>
<gene>
    <name evidence="1" type="ORF">PHYPO_G00151500</name>
</gene>
<dbReference type="Proteomes" id="UP000327468">
    <property type="component" value="Chromosome 26"/>
</dbReference>
<keyword evidence="2" id="KW-1185">Reference proteome</keyword>
<comment type="caution">
    <text evidence="1">The sequence shown here is derived from an EMBL/GenBank/DDBJ whole genome shotgun (WGS) entry which is preliminary data.</text>
</comment>
<proteinExistence type="predicted"/>
<evidence type="ECO:0000313" key="1">
    <source>
        <dbReference type="EMBL" id="KAB5523345.1"/>
    </source>
</evidence>
<sequence>MTPGPHWNLQLVSTGSASVTVSGAFERSCTLCSSEADVTVYRYHLLKTHQLPLDAFLVALKMMQVEEVDMMKFSASWPISYIWVTSKAIFHYSTGSWLSVSETLSHPCLLYLKLLLPQRICQTPTSSELTPVGFM</sequence>
<protein>
    <submittedName>
        <fullName evidence="1">Uncharacterized protein</fullName>
    </submittedName>
</protein>
<evidence type="ECO:0000313" key="2">
    <source>
        <dbReference type="Proteomes" id="UP000327468"/>
    </source>
</evidence>
<accession>A0A5N5K1N2</accession>
<name>A0A5N5K1N2_PANHP</name>
<organism evidence="1 2">
    <name type="scientific">Pangasianodon hypophthalmus</name>
    <name type="common">Striped catfish</name>
    <name type="synonym">Helicophagus hypophthalmus</name>
    <dbReference type="NCBI Taxonomy" id="310915"/>
    <lineage>
        <taxon>Eukaryota</taxon>
        <taxon>Metazoa</taxon>
        <taxon>Chordata</taxon>
        <taxon>Craniata</taxon>
        <taxon>Vertebrata</taxon>
        <taxon>Euteleostomi</taxon>
        <taxon>Actinopterygii</taxon>
        <taxon>Neopterygii</taxon>
        <taxon>Teleostei</taxon>
        <taxon>Ostariophysi</taxon>
        <taxon>Siluriformes</taxon>
        <taxon>Pangasiidae</taxon>
        <taxon>Pangasianodon</taxon>
    </lineage>
</organism>